<sequence length="398" mass="41757">MKRVYVVGTADTKGEELAFLADAVAATGAAVARVDVGTRNATVPVDVSAEEVAGHHPDGSSAVLGSDDRGTAVAAMAIAFTRFVQSRTDISGVIGIGGGGGTSIITSGMRALPLGLPKIMVSTLASGDTAPYVDVSDIVMMPSVTDMAGLNRLSRVVLHNAAQAIAGMAAKPPPPPDGRPSIGLTMFGVTTPCVTSIAEQLRSTYDCIVFHATGTGGRSMEKLADSGLLSGVIDITTTEVCDLLFGGVLPATEDRFGAIARTKLPYVGSVGALDMVNFWAPPTVPQRYSGRLFYEHNPNVTLMRTTPDESRKIGEWIGARLSLCEGPVRFLIPEKGVSALDIEGGAFFDPEADAALFEAIERTIMPDNTRRVTRLPLHINDPEFAKAAVAAFLDITRK</sequence>
<dbReference type="Gene3D" id="3.40.50.12020">
    <property type="entry name" value="Uncharacterised protein family UPF0261, NN domain"/>
    <property type="match status" value="1"/>
</dbReference>
<feature type="domain" description="UPF0261" evidence="2">
    <location>
        <begin position="2"/>
        <end position="171"/>
    </location>
</feature>
<dbReference type="NCBIfam" id="NF002674">
    <property type="entry name" value="PRK02399.1-2"/>
    <property type="match status" value="1"/>
</dbReference>
<accession>A0ABY5R1T6</accession>
<dbReference type="InterPro" id="IPR008322">
    <property type="entry name" value="UPF0261"/>
</dbReference>
<dbReference type="Pfam" id="PF23189">
    <property type="entry name" value="UPF0261_C"/>
    <property type="match status" value="1"/>
</dbReference>
<feature type="domain" description="UPF0261" evidence="3">
    <location>
        <begin position="179"/>
        <end position="395"/>
    </location>
</feature>
<keyword evidence="5" id="KW-1185">Reference proteome</keyword>
<evidence type="ECO:0000313" key="4">
    <source>
        <dbReference type="EMBL" id="UVC17238.1"/>
    </source>
</evidence>
<evidence type="ECO:0000256" key="1">
    <source>
        <dbReference type="HAMAP-Rule" id="MF_00677"/>
    </source>
</evidence>
<dbReference type="Pfam" id="PF06792">
    <property type="entry name" value="UPF0261"/>
    <property type="match status" value="1"/>
</dbReference>
<evidence type="ECO:0000313" key="5">
    <source>
        <dbReference type="Proteomes" id="UP001058098"/>
    </source>
</evidence>
<proteinExistence type="inferred from homology"/>
<dbReference type="NCBIfam" id="NF002675">
    <property type="entry name" value="PRK02399.1-3"/>
    <property type="match status" value="1"/>
</dbReference>
<gene>
    <name evidence="4" type="ORF">IHQ72_09030</name>
</gene>
<comment type="similarity">
    <text evidence="1">Belongs to the UPF0261 family.</text>
</comment>
<dbReference type="CDD" id="cd15488">
    <property type="entry name" value="Tm-1-like"/>
    <property type="match status" value="1"/>
</dbReference>
<organism evidence="4 5">
    <name type="scientific">Mesorhizobium onobrychidis</name>
    <dbReference type="NCBI Taxonomy" id="2775404"/>
    <lineage>
        <taxon>Bacteria</taxon>
        <taxon>Pseudomonadati</taxon>
        <taxon>Pseudomonadota</taxon>
        <taxon>Alphaproteobacteria</taxon>
        <taxon>Hyphomicrobiales</taxon>
        <taxon>Phyllobacteriaceae</taxon>
        <taxon>Mesorhizobium</taxon>
    </lineage>
</organism>
<dbReference type="InterPro" id="IPR056778">
    <property type="entry name" value="UPF0261_C"/>
</dbReference>
<protein>
    <recommendedName>
        <fullName evidence="1">UPF0261 protein IHQ72_09030</fullName>
    </recommendedName>
</protein>
<evidence type="ECO:0000259" key="2">
    <source>
        <dbReference type="Pfam" id="PF06792"/>
    </source>
</evidence>
<dbReference type="PIRSF" id="PIRSF033271">
    <property type="entry name" value="UCP033271"/>
    <property type="match status" value="1"/>
</dbReference>
<name>A0ABY5R1T6_9HYPH</name>
<dbReference type="PANTHER" id="PTHR31862:SF1">
    <property type="entry name" value="UPF0261 DOMAIN PROTEIN (AFU_ORTHOLOGUE AFUA_1G10120)"/>
    <property type="match status" value="1"/>
</dbReference>
<evidence type="ECO:0000259" key="3">
    <source>
        <dbReference type="Pfam" id="PF23189"/>
    </source>
</evidence>
<dbReference type="InterPro" id="IPR051353">
    <property type="entry name" value="Tobamovirus_resist_UPF0261"/>
</dbReference>
<dbReference type="InterPro" id="IPR044122">
    <property type="entry name" value="UPF0261_N"/>
</dbReference>
<dbReference type="EMBL" id="CP062229">
    <property type="protein sequence ID" value="UVC17238.1"/>
    <property type="molecule type" value="Genomic_DNA"/>
</dbReference>
<dbReference type="Proteomes" id="UP001058098">
    <property type="component" value="Chromosome"/>
</dbReference>
<dbReference type="Gene3D" id="3.40.50.12030">
    <property type="entry name" value="Uncharacterised protein family UPF0261, NC domain"/>
    <property type="match status" value="1"/>
</dbReference>
<dbReference type="PANTHER" id="PTHR31862">
    <property type="entry name" value="UPF0261 DOMAIN PROTEIN (AFU_ORTHOLOGUE AFUA_1G10120)"/>
    <property type="match status" value="1"/>
</dbReference>
<dbReference type="NCBIfam" id="NF002673">
    <property type="entry name" value="PRK02399.1-1"/>
    <property type="match status" value="1"/>
</dbReference>
<reference evidence="4" key="1">
    <citation type="submission" date="2020-09" db="EMBL/GenBank/DDBJ databases">
        <title>Rhizobia associated with sainfoin plants.</title>
        <authorList>
            <person name="Asharfi S."/>
            <person name="Kuzmanovic N."/>
            <person name="Bunk B."/>
            <person name="Sproeer C."/>
            <person name="Becker M."/>
            <person name="Thuenen T."/>
        </authorList>
    </citation>
    <scope>NUCLEOTIDE SEQUENCE</scope>
    <source>
        <strain evidence="4">OM4</strain>
    </source>
</reference>
<dbReference type="RefSeq" id="WP_258122110.1">
    <property type="nucleotide sequence ID" value="NZ_CP062229.1"/>
</dbReference>
<dbReference type="HAMAP" id="MF_00677">
    <property type="entry name" value="UPF0261"/>
    <property type="match status" value="1"/>
</dbReference>